<gene>
    <name evidence="1" type="ORF">CPLU01_02032</name>
</gene>
<reference evidence="1" key="1">
    <citation type="journal article" date="2020" name="Phytopathology">
        <title>Genome Sequence Resources of Colletotrichum truncatum, C. plurivorum, C. musicola, and C. sojae: Four Species Pathogenic to Soybean (Glycine max).</title>
        <authorList>
            <person name="Rogerio F."/>
            <person name="Boufleur T.R."/>
            <person name="Ciampi-Guillardi M."/>
            <person name="Sukno S.A."/>
            <person name="Thon M.R."/>
            <person name="Massola Junior N.S."/>
            <person name="Baroncelli R."/>
        </authorList>
    </citation>
    <scope>NUCLEOTIDE SEQUENCE</scope>
    <source>
        <strain evidence="1">LFN00145</strain>
    </source>
</reference>
<dbReference type="EMBL" id="WIGO01000015">
    <property type="protein sequence ID" value="KAF6839018.1"/>
    <property type="molecule type" value="Genomic_DNA"/>
</dbReference>
<dbReference type="Proteomes" id="UP000654918">
    <property type="component" value="Unassembled WGS sequence"/>
</dbReference>
<organism evidence="1 2">
    <name type="scientific">Colletotrichum plurivorum</name>
    <dbReference type="NCBI Taxonomy" id="2175906"/>
    <lineage>
        <taxon>Eukaryota</taxon>
        <taxon>Fungi</taxon>
        <taxon>Dikarya</taxon>
        <taxon>Ascomycota</taxon>
        <taxon>Pezizomycotina</taxon>
        <taxon>Sordariomycetes</taxon>
        <taxon>Hypocreomycetidae</taxon>
        <taxon>Glomerellales</taxon>
        <taxon>Glomerellaceae</taxon>
        <taxon>Colletotrichum</taxon>
        <taxon>Colletotrichum orchidearum species complex</taxon>
    </lineage>
</organism>
<comment type="caution">
    <text evidence="1">The sequence shown here is derived from an EMBL/GenBank/DDBJ whole genome shotgun (WGS) entry which is preliminary data.</text>
</comment>
<accession>A0A8H6KXL1</accession>
<dbReference type="AlphaFoldDB" id="A0A8H6KXL1"/>
<protein>
    <submittedName>
        <fullName evidence="1">Uncharacterized protein</fullName>
    </submittedName>
</protein>
<proteinExistence type="predicted"/>
<evidence type="ECO:0000313" key="2">
    <source>
        <dbReference type="Proteomes" id="UP000654918"/>
    </source>
</evidence>
<sequence>MRQTGFQRHITAVAVSARIMRQPFDELPPVLGLSPPDLNRCAALAESRGLIGLRLSLNSHQSMQDGISQTRRSTGGRIRGTRIEFTDMDDALYESKHYIIRLAEGDALERKRDPRACYGSSG</sequence>
<name>A0A8H6KXL1_9PEZI</name>
<evidence type="ECO:0000313" key="1">
    <source>
        <dbReference type="EMBL" id="KAF6839018.1"/>
    </source>
</evidence>
<keyword evidence="2" id="KW-1185">Reference proteome</keyword>